<dbReference type="EMBL" id="CADCTU010000779">
    <property type="protein sequence ID" value="CAA9353137.1"/>
    <property type="molecule type" value="Genomic_DNA"/>
</dbReference>
<proteinExistence type="predicted"/>
<protein>
    <submittedName>
        <fullName evidence="1">Uncharacterized protein</fullName>
    </submittedName>
</protein>
<evidence type="ECO:0000313" key="1">
    <source>
        <dbReference type="EMBL" id="CAA9353137.1"/>
    </source>
</evidence>
<sequence>MSEAAPPLPLDSERWASLAQAYGPSAADVARLLDHLERVDDAQRAELWFGLWALLCPDGRVYPASYAAAPHLVAFAERRPLADRTQALHLAAAIEAGRRAAPAPPLPDDVAAAYHAATARVAPLVARSVGEPWDADTAQVLASVLAIAKGHPRFGMAALALEPVVACPVCGAPHAPAGWGG</sequence>
<reference evidence="1" key="1">
    <citation type="submission" date="2020-02" db="EMBL/GenBank/DDBJ databases">
        <authorList>
            <person name="Meier V. D."/>
        </authorList>
    </citation>
    <scope>NUCLEOTIDE SEQUENCE</scope>
    <source>
        <strain evidence="1">AVDCRST_MAG11</strain>
    </source>
</reference>
<organism evidence="1">
    <name type="scientific">uncultured Gemmatimonadaceae bacterium</name>
    <dbReference type="NCBI Taxonomy" id="246130"/>
    <lineage>
        <taxon>Bacteria</taxon>
        <taxon>Pseudomonadati</taxon>
        <taxon>Gemmatimonadota</taxon>
        <taxon>Gemmatimonadia</taxon>
        <taxon>Gemmatimonadales</taxon>
        <taxon>Gemmatimonadaceae</taxon>
        <taxon>environmental samples</taxon>
    </lineage>
</organism>
<accession>A0A6J4M9Y3</accession>
<name>A0A6J4M9Y3_9BACT</name>
<gene>
    <name evidence="1" type="ORF">AVDCRST_MAG11-3641</name>
</gene>
<dbReference type="AlphaFoldDB" id="A0A6J4M9Y3"/>